<evidence type="ECO:0000313" key="7">
    <source>
        <dbReference type="EMBL" id="OWF55378.1"/>
    </source>
</evidence>
<keyword evidence="4" id="KW-1133">Transmembrane helix</keyword>
<keyword evidence="4" id="KW-0812">Transmembrane</keyword>
<organism evidence="7 8">
    <name type="scientific">Mizuhopecten yessoensis</name>
    <name type="common">Japanese scallop</name>
    <name type="synonym">Patinopecten yessoensis</name>
    <dbReference type="NCBI Taxonomy" id="6573"/>
    <lineage>
        <taxon>Eukaryota</taxon>
        <taxon>Metazoa</taxon>
        <taxon>Spiralia</taxon>
        <taxon>Lophotrochozoa</taxon>
        <taxon>Mollusca</taxon>
        <taxon>Bivalvia</taxon>
        <taxon>Autobranchia</taxon>
        <taxon>Pteriomorphia</taxon>
        <taxon>Pectinida</taxon>
        <taxon>Pectinoidea</taxon>
        <taxon>Pectinidae</taxon>
        <taxon>Mizuhopecten</taxon>
    </lineage>
</organism>
<keyword evidence="2 5" id="KW-0732">Signal</keyword>
<evidence type="ECO:0000256" key="3">
    <source>
        <dbReference type="ARBA" id="ARBA00023157"/>
    </source>
</evidence>
<dbReference type="PANTHER" id="PTHR10517">
    <property type="entry name" value="FOLATE RECEPTOR"/>
    <property type="match status" value="1"/>
</dbReference>
<dbReference type="GO" id="GO:0009897">
    <property type="term" value="C:external side of plasma membrane"/>
    <property type="evidence" value="ECO:0007669"/>
    <property type="project" value="TreeGrafter"/>
</dbReference>
<keyword evidence="3" id="KW-1015">Disulfide bond</keyword>
<dbReference type="AlphaFoldDB" id="A0A210R2X3"/>
<evidence type="ECO:0000313" key="8">
    <source>
        <dbReference type="Proteomes" id="UP000242188"/>
    </source>
</evidence>
<proteinExistence type="inferred from homology"/>
<dbReference type="InterPro" id="IPR018143">
    <property type="entry name" value="Folate_rcpt-like"/>
</dbReference>
<keyword evidence="4" id="KW-0472">Membrane</keyword>
<accession>A0A210R2X3</accession>
<dbReference type="InterPro" id="IPR004269">
    <property type="entry name" value="Folate_rcpt"/>
</dbReference>
<feature type="chain" id="PRO_5012894277" description="Folate receptor-like domain-containing protein" evidence="5">
    <location>
        <begin position="21"/>
        <end position="199"/>
    </location>
</feature>
<feature type="transmembrane region" description="Helical" evidence="4">
    <location>
        <begin position="177"/>
        <end position="198"/>
    </location>
</feature>
<comment type="caution">
    <text evidence="7">The sequence shown here is derived from an EMBL/GenBank/DDBJ whole genome shotgun (WGS) entry which is preliminary data.</text>
</comment>
<dbReference type="Proteomes" id="UP000242188">
    <property type="component" value="Unassembled WGS sequence"/>
</dbReference>
<feature type="signal peptide" evidence="5">
    <location>
        <begin position="1"/>
        <end position="20"/>
    </location>
</feature>
<evidence type="ECO:0000256" key="4">
    <source>
        <dbReference type="SAM" id="Phobius"/>
    </source>
</evidence>
<reference evidence="7 8" key="1">
    <citation type="journal article" date="2017" name="Nat. Ecol. Evol.">
        <title>Scallop genome provides insights into evolution of bilaterian karyotype and development.</title>
        <authorList>
            <person name="Wang S."/>
            <person name="Zhang J."/>
            <person name="Jiao W."/>
            <person name="Li J."/>
            <person name="Xun X."/>
            <person name="Sun Y."/>
            <person name="Guo X."/>
            <person name="Huan P."/>
            <person name="Dong B."/>
            <person name="Zhang L."/>
            <person name="Hu X."/>
            <person name="Sun X."/>
            <person name="Wang J."/>
            <person name="Zhao C."/>
            <person name="Wang Y."/>
            <person name="Wang D."/>
            <person name="Huang X."/>
            <person name="Wang R."/>
            <person name="Lv J."/>
            <person name="Li Y."/>
            <person name="Zhang Z."/>
            <person name="Liu B."/>
            <person name="Lu W."/>
            <person name="Hui Y."/>
            <person name="Liang J."/>
            <person name="Zhou Z."/>
            <person name="Hou R."/>
            <person name="Li X."/>
            <person name="Liu Y."/>
            <person name="Li H."/>
            <person name="Ning X."/>
            <person name="Lin Y."/>
            <person name="Zhao L."/>
            <person name="Xing Q."/>
            <person name="Dou J."/>
            <person name="Li Y."/>
            <person name="Mao J."/>
            <person name="Guo H."/>
            <person name="Dou H."/>
            <person name="Li T."/>
            <person name="Mu C."/>
            <person name="Jiang W."/>
            <person name="Fu Q."/>
            <person name="Fu X."/>
            <person name="Miao Y."/>
            <person name="Liu J."/>
            <person name="Yu Q."/>
            <person name="Li R."/>
            <person name="Liao H."/>
            <person name="Li X."/>
            <person name="Kong Y."/>
            <person name="Jiang Z."/>
            <person name="Chourrout D."/>
            <person name="Li R."/>
            <person name="Bao Z."/>
        </authorList>
    </citation>
    <scope>NUCLEOTIDE SEQUENCE [LARGE SCALE GENOMIC DNA]</scope>
    <source>
        <strain evidence="7 8">PY_sf001</strain>
    </source>
</reference>
<keyword evidence="8" id="KW-1185">Reference proteome</keyword>
<feature type="domain" description="Folate receptor-like" evidence="6">
    <location>
        <begin position="45"/>
        <end position="147"/>
    </location>
</feature>
<dbReference type="PANTHER" id="PTHR10517:SF28">
    <property type="entry name" value="COILIN"/>
    <property type="match status" value="1"/>
</dbReference>
<name>A0A210R2X3_MIZYE</name>
<dbReference type="Pfam" id="PF03024">
    <property type="entry name" value="Folate_rec"/>
    <property type="match status" value="1"/>
</dbReference>
<dbReference type="GO" id="GO:0038023">
    <property type="term" value="F:signaling receptor activity"/>
    <property type="evidence" value="ECO:0007669"/>
    <property type="project" value="TreeGrafter"/>
</dbReference>
<evidence type="ECO:0000256" key="5">
    <source>
        <dbReference type="SAM" id="SignalP"/>
    </source>
</evidence>
<gene>
    <name evidence="7" type="ORF">KP79_PYT21712</name>
</gene>
<evidence type="ECO:0000256" key="1">
    <source>
        <dbReference type="ARBA" id="ARBA00007932"/>
    </source>
</evidence>
<sequence length="199" mass="22850">MDRYCFLCCILAACWFVVVENTVEYQMVDQRVPCPYYGLESNRFTASDHGLINCSWYAQKSCCKRTEVTSVFSSMFSLYGASKNCKNHMNYLMCYFCDPDQYRWYHSKAHVCADFCRAVFTHCKDAKYDGKSIGTNYRNGTDFCEAQNFHVVEGDNCFDYDPTVFGRANITPTNSSGLLVALLIGSVLLNLKTSIWYFI</sequence>
<protein>
    <recommendedName>
        <fullName evidence="6">Folate receptor-like domain-containing protein</fullName>
    </recommendedName>
</protein>
<dbReference type="OrthoDB" id="5982264at2759"/>
<evidence type="ECO:0000256" key="2">
    <source>
        <dbReference type="ARBA" id="ARBA00022729"/>
    </source>
</evidence>
<comment type="similarity">
    <text evidence="1">Belongs to the folate receptor family.</text>
</comment>
<dbReference type="EMBL" id="NEDP02000690">
    <property type="protein sequence ID" value="OWF55378.1"/>
    <property type="molecule type" value="Genomic_DNA"/>
</dbReference>
<evidence type="ECO:0000259" key="6">
    <source>
        <dbReference type="Pfam" id="PF03024"/>
    </source>
</evidence>